<dbReference type="AlphaFoldDB" id="A0AAV4XHY5"/>
<feature type="compositionally biased region" description="Polar residues" evidence="1">
    <location>
        <begin position="1"/>
        <end position="14"/>
    </location>
</feature>
<dbReference type="Proteomes" id="UP001054945">
    <property type="component" value="Unassembled WGS sequence"/>
</dbReference>
<sequence>MLTSQSVLTSCTNTGPKREGKEKKKRLSRSQAVYTHFPCDSLPASFVCAMVVAAGLRDSASPSSAEFGHLATPACGKGTGRVDGGTAEQHRTHRVHEDAPTVTQIQPRMRQFRVVTAEIITTL</sequence>
<evidence type="ECO:0000313" key="3">
    <source>
        <dbReference type="Proteomes" id="UP001054945"/>
    </source>
</evidence>
<name>A0AAV4XHY5_CAEEX</name>
<accession>A0AAV4XHY5</accession>
<comment type="caution">
    <text evidence="2">The sequence shown here is derived from an EMBL/GenBank/DDBJ whole genome shotgun (WGS) entry which is preliminary data.</text>
</comment>
<reference evidence="2 3" key="1">
    <citation type="submission" date="2021-06" db="EMBL/GenBank/DDBJ databases">
        <title>Caerostris extrusa draft genome.</title>
        <authorList>
            <person name="Kono N."/>
            <person name="Arakawa K."/>
        </authorList>
    </citation>
    <scope>NUCLEOTIDE SEQUENCE [LARGE SCALE GENOMIC DNA]</scope>
</reference>
<keyword evidence="3" id="KW-1185">Reference proteome</keyword>
<evidence type="ECO:0000256" key="1">
    <source>
        <dbReference type="SAM" id="MobiDB-lite"/>
    </source>
</evidence>
<feature type="region of interest" description="Disordered" evidence="1">
    <location>
        <begin position="1"/>
        <end position="27"/>
    </location>
</feature>
<protein>
    <submittedName>
        <fullName evidence="2">Uncharacterized protein</fullName>
    </submittedName>
</protein>
<gene>
    <name evidence="2" type="ORF">CEXT_548831</name>
</gene>
<feature type="region of interest" description="Disordered" evidence="1">
    <location>
        <begin position="62"/>
        <end position="98"/>
    </location>
</feature>
<dbReference type="EMBL" id="BPLR01017823">
    <property type="protein sequence ID" value="GIY94791.1"/>
    <property type="molecule type" value="Genomic_DNA"/>
</dbReference>
<proteinExistence type="predicted"/>
<organism evidence="2 3">
    <name type="scientific">Caerostris extrusa</name>
    <name type="common">Bark spider</name>
    <name type="synonym">Caerostris bankana</name>
    <dbReference type="NCBI Taxonomy" id="172846"/>
    <lineage>
        <taxon>Eukaryota</taxon>
        <taxon>Metazoa</taxon>
        <taxon>Ecdysozoa</taxon>
        <taxon>Arthropoda</taxon>
        <taxon>Chelicerata</taxon>
        <taxon>Arachnida</taxon>
        <taxon>Araneae</taxon>
        <taxon>Araneomorphae</taxon>
        <taxon>Entelegynae</taxon>
        <taxon>Araneoidea</taxon>
        <taxon>Araneidae</taxon>
        <taxon>Caerostris</taxon>
    </lineage>
</organism>
<evidence type="ECO:0000313" key="2">
    <source>
        <dbReference type="EMBL" id="GIY94791.1"/>
    </source>
</evidence>